<feature type="domain" description="DNA primase/polymerase bifunctional N-terminal" evidence="1">
    <location>
        <begin position="7"/>
        <end position="172"/>
    </location>
</feature>
<evidence type="ECO:0000313" key="2">
    <source>
        <dbReference type="EMBL" id="GGG51591.1"/>
    </source>
</evidence>
<dbReference type="Pfam" id="PF09250">
    <property type="entry name" value="Prim-Pol"/>
    <property type="match status" value="1"/>
</dbReference>
<evidence type="ECO:0000313" key="3">
    <source>
        <dbReference type="Proteomes" id="UP000597507"/>
    </source>
</evidence>
<sequence length="278" mass="29822">MTLPTDLERLARLGWHLVPQARRSRAGLWKGYRLDASHDLATLARWHRDHPGANWAVATGPGSGVWALDVDVPSPDHAADGIAALRALVERHGPIPPRPMLRSGGGGLALFFAWTAHAPARSRTGWPEPGLDVRGPRVVTTVPPSRHRRTGRPYRWIVAPWELPPPPAPDWLLRACAPPPPPPAPAAPIIATTDRALRRLDRAVCRVLDAPAGTRNATLNREAFVVGRWLGAGLLGETEAASALYAAARRAGLDDAEARATIRSGLRAGASSPLEARA</sequence>
<name>A0A8J2ZFV6_9PROT</name>
<dbReference type="Proteomes" id="UP000597507">
    <property type="component" value="Unassembled WGS sequence"/>
</dbReference>
<dbReference type="SUPFAM" id="SSF56747">
    <property type="entry name" value="Prim-pol domain"/>
    <property type="match status" value="1"/>
</dbReference>
<organism evidence="2 3">
    <name type="scientific">Caldovatus sediminis</name>
    <dbReference type="NCBI Taxonomy" id="2041189"/>
    <lineage>
        <taxon>Bacteria</taxon>
        <taxon>Pseudomonadati</taxon>
        <taxon>Pseudomonadota</taxon>
        <taxon>Alphaproteobacteria</taxon>
        <taxon>Acetobacterales</taxon>
        <taxon>Roseomonadaceae</taxon>
        <taxon>Caldovatus</taxon>
    </lineage>
</organism>
<evidence type="ECO:0000259" key="1">
    <source>
        <dbReference type="SMART" id="SM00943"/>
    </source>
</evidence>
<reference evidence="2 3" key="1">
    <citation type="journal article" date="2014" name="Int. J. Syst. Evol. Microbiol.">
        <title>Complete genome sequence of Corynebacterium casei LMG S-19264T (=DSM 44701T), isolated from a smear-ripened cheese.</title>
        <authorList>
            <consortium name="US DOE Joint Genome Institute (JGI-PGF)"/>
            <person name="Walter F."/>
            <person name="Albersmeier A."/>
            <person name="Kalinowski J."/>
            <person name="Ruckert C."/>
        </authorList>
    </citation>
    <scope>NUCLEOTIDE SEQUENCE [LARGE SCALE GENOMIC DNA]</scope>
    <source>
        <strain evidence="2 3">CGMCC 1.16330</strain>
    </source>
</reference>
<gene>
    <name evidence="2" type="ORF">GCM10010964_43480</name>
</gene>
<dbReference type="InterPro" id="IPR015330">
    <property type="entry name" value="DNA_primase/pol_bifunc_N"/>
</dbReference>
<comment type="caution">
    <text evidence="2">The sequence shown here is derived from an EMBL/GenBank/DDBJ whole genome shotgun (WGS) entry which is preliminary data.</text>
</comment>
<proteinExistence type="predicted"/>
<dbReference type="EMBL" id="BMKS01000025">
    <property type="protein sequence ID" value="GGG51591.1"/>
    <property type="molecule type" value="Genomic_DNA"/>
</dbReference>
<dbReference type="RefSeq" id="WP_188904150.1">
    <property type="nucleotide sequence ID" value="NZ_BMKS01000025.1"/>
</dbReference>
<dbReference type="AlphaFoldDB" id="A0A8J2ZFV6"/>
<accession>A0A8J2ZFV6</accession>
<dbReference type="SMART" id="SM00943">
    <property type="entry name" value="Prim-Pol"/>
    <property type="match status" value="1"/>
</dbReference>
<protein>
    <recommendedName>
        <fullName evidence="1">DNA primase/polymerase bifunctional N-terminal domain-containing protein</fullName>
    </recommendedName>
</protein>
<keyword evidence="3" id="KW-1185">Reference proteome</keyword>